<proteinExistence type="predicted"/>
<dbReference type="OrthoDB" id="9816156at2"/>
<dbReference type="Pfam" id="PF04140">
    <property type="entry name" value="ICMT"/>
    <property type="match status" value="1"/>
</dbReference>
<feature type="transmembrane region" description="Helical" evidence="5">
    <location>
        <begin position="132"/>
        <end position="161"/>
    </location>
</feature>
<dbReference type="GO" id="GO:0004671">
    <property type="term" value="F:protein C-terminal S-isoprenylcysteine carboxyl O-methyltransferase activity"/>
    <property type="evidence" value="ECO:0007669"/>
    <property type="project" value="InterPro"/>
</dbReference>
<evidence type="ECO:0000256" key="5">
    <source>
        <dbReference type="SAM" id="Phobius"/>
    </source>
</evidence>
<dbReference type="AlphaFoldDB" id="A0A1M7UCS4"/>
<keyword evidence="2 5" id="KW-0812">Transmembrane</keyword>
<keyword evidence="3 5" id="KW-1133">Transmembrane helix</keyword>
<dbReference type="RefSeq" id="WP_072821137.1">
    <property type="nucleotide sequence ID" value="NZ_LT670849.1"/>
</dbReference>
<evidence type="ECO:0000256" key="1">
    <source>
        <dbReference type="ARBA" id="ARBA00004141"/>
    </source>
</evidence>
<feature type="transmembrane region" description="Helical" evidence="5">
    <location>
        <begin position="45"/>
        <end position="65"/>
    </location>
</feature>
<dbReference type="GO" id="GO:0032259">
    <property type="term" value="P:methylation"/>
    <property type="evidence" value="ECO:0007669"/>
    <property type="project" value="UniProtKB-KW"/>
</dbReference>
<gene>
    <name evidence="6" type="ORF">SAMN05444170_4509</name>
</gene>
<evidence type="ECO:0000313" key="7">
    <source>
        <dbReference type="Proteomes" id="UP000184096"/>
    </source>
</evidence>
<dbReference type="Proteomes" id="UP000184096">
    <property type="component" value="Chromosome I"/>
</dbReference>
<evidence type="ECO:0000256" key="3">
    <source>
        <dbReference type="ARBA" id="ARBA00022989"/>
    </source>
</evidence>
<dbReference type="GO" id="GO:0016020">
    <property type="term" value="C:membrane"/>
    <property type="evidence" value="ECO:0007669"/>
    <property type="project" value="UniProtKB-SubCell"/>
</dbReference>
<evidence type="ECO:0000256" key="2">
    <source>
        <dbReference type="ARBA" id="ARBA00022692"/>
    </source>
</evidence>
<keyword evidence="4 5" id="KW-0472">Membrane</keyword>
<name>A0A1M7UCS4_9BRAD</name>
<keyword evidence="7" id="KW-1185">Reference proteome</keyword>
<sequence length="203" mass="23284">MTPTLSKIVFVALVIGWFLIRYKYARRSRRERIVWSARGPLETSLLLTSLAGLGLVPLVYVATAIPRFAAYGFHPSFAWFGLFFAIGALAMFHLTHRALGRNWSISLDVRENHELVTHGIYQTVRHPMYSAFWLWAIAQALLLPNWFAGFAGLTGFGILYFGRVAREERMMLEIFGENYRAYMARTGRIFPSIFLKQSRQGRS</sequence>
<dbReference type="Gene3D" id="1.20.120.1630">
    <property type="match status" value="1"/>
</dbReference>
<dbReference type="InterPro" id="IPR007269">
    <property type="entry name" value="ICMT_MeTrfase"/>
</dbReference>
<organism evidence="6 7">
    <name type="scientific">Bradyrhizobium erythrophlei</name>
    <dbReference type="NCBI Taxonomy" id="1437360"/>
    <lineage>
        <taxon>Bacteria</taxon>
        <taxon>Pseudomonadati</taxon>
        <taxon>Pseudomonadota</taxon>
        <taxon>Alphaproteobacteria</taxon>
        <taxon>Hyphomicrobiales</taxon>
        <taxon>Nitrobacteraceae</taxon>
        <taxon>Bradyrhizobium</taxon>
    </lineage>
</organism>
<protein>
    <submittedName>
        <fullName evidence="6">Protein-S-isoprenylcysteine O-methyltransferase Ste14</fullName>
    </submittedName>
</protein>
<dbReference type="InterPro" id="IPR054851">
    <property type="entry name" value="Isoprenylcys_mtase"/>
</dbReference>
<evidence type="ECO:0000313" key="6">
    <source>
        <dbReference type="EMBL" id="SHN80799.1"/>
    </source>
</evidence>
<dbReference type="PANTHER" id="PTHR12714:SF9">
    <property type="entry name" value="PROTEIN-S-ISOPRENYLCYSTEINE O-METHYLTRANSFERASE"/>
    <property type="match status" value="1"/>
</dbReference>
<dbReference type="EMBL" id="LT670849">
    <property type="protein sequence ID" value="SHN80799.1"/>
    <property type="molecule type" value="Genomic_DNA"/>
</dbReference>
<dbReference type="NCBIfam" id="NF040696">
    <property type="entry name" value="isopcys_mtase"/>
    <property type="match status" value="1"/>
</dbReference>
<reference evidence="7" key="1">
    <citation type="submission" date="2016-11" db="EMBL/GenBank/DDBJ databases">
        <authorList>
            <person name="Varghese N."/>
            <person name="Submissions S."/>
        </authorList>
    </citation>
    <scope>NUCLEOTIDE SEQUENCE [LARGE SCALE GENOMIC DNA]</scope>
    <source>
        <strain evidence="7">GAS401</strain>
    </source>
</reference>
<dbReference type="PANTHER" id="PTHR12714">
    <property type="entry name" value="PROTEIN-S ISOPRENYLCYSTEINE O-METHYLTRANSFERASE"/>
    <property type="match status" value="1"/>
</dbReference>
<evidence type="ECO:0000256" key="4">
    <source>
        <dbReference type="ARBA" id="ARBA00023136"/>
    </source>
</evidence>
<keyword evidence="6" id="KW-0489">Methyltransferase</keyword>
<comment type="subcellular location">
    <subcellularLocation>
        <location evidence="1">Membrane</location>
        <topology evidence="1">Multi-pass membrane protein</topology>
    </subcellularLocation>
</comment>
<feature type="transmembrane region" description="Helical" evidence="5">
    <location>
        <begin position="77"/>
        <end position="95"/>
    </location>
</feature>
<keyword evidence="6" id="KW-0808">Transferase</keyword>
<feature type="transmembrane region" description="Helical" evidence="5">
    <location>
        <begin position="6"/>
        <end position="24"/>
    </location>
</feature>
<accession>A0A1M7UCS4</accession>